<keyword evidence="3" id="KW-1185">Reference proteome</keyword>
<reference evidence="2" key="1">
    <citation type="submission" date="2020-09" db="EMBL/GenBank/DDBJ databases">
        <authorList>
            <person name="Kim M.K."/>
        </authorList>
    </citation>
    <scope>NUCLEOTIDE SEQUENCE</scope>
    <source>
        <strain evidence="2">BT702</strain>
    </source>
</reference>
<organism evidence="2 3">
    <name type="scientific">Spirosoma profusum</name>
    <dbReference type="NCBI Taxonomy" id="2771354"/>
    <lineage>
        <taxon>Bacteria</taxon>
        <taxon>Pseudomonadati</taxon>
        <taxon>Bacteroidota</taxon>
        <taxon>Cytophagia</taxon>
        <taxon>Cytophagales</taxon>
        <taxon>Cytophagaceae</taxon>
        <taxon>Spirosoma</taxon>
    </lineage>
</organism>
<comment type="caution">
    <text evidence="2">The sequence shown here is derived from an EMBL/GenBank/DDBJ whole genome shotgun (WGS) entry which is preliminary data.</text>
</comment>
<name>A0A926XT51_9BACT</name>
<evidence type="ECO:0000313" key="3">
    <source>
        <dbReference type="Proteomes" id="UP000598820"/>
    </source>
</evidence>
<proteinExistence type="predicted"/>
<dbReference type="AlphaFoldDB" id="A0A926XT51"/>
<keyword evidence="1" id="KW-0472">Membrane</keyword>
<sequence length="259" mass="29263">MEKIKSIASFVLENFLTITAIIVGTIFFTKSQPAPPPVPDALGLIFGLLSTMVISDFITRIKYLNKFRIDLDALLKHKSNSQSLFISTIPLKEELESSLEVYILANTGYKTIGSHDEACEKFLKKGGCLNVIVMNPAESSPATAMAASRSLAEFGKSYYKNRIENTLKELHNAKVQSGTSGKLYVKTCDIAPSFGLYIFQPNGNNARMYIRIFAHFESLNRNTNFFILKSDYPELFDFYFRQFKLIEKNSAPINIDMYR</sequence>
<protein>
    <submittedName>
        <fullName evidence="2">Uncharacterized protein</fullName>
    </submittedName>
</protein>
<feature type="transmembrane region" description="Helical" evidence="1">
    <location>
        <begin position="7"/>
        <end position="29"/>
    </location>
</feature>
<evidence type="ECO:0000313" key="2">
    <source>
        <dbReference type="EMBL" id="MBD2699472.1"/>
    </source>
</evidence>
<keyword evidence="1" id="KW-0812">Transmembrane</keyword>
<accession>A0A926XT51</accession>
<gene>
    <name evidence="2" type="ORF">IC229_02400</name>
</gene>
<dbReference type="RefSeq" id="WP_190885340.1">
    <property type="nucleotide sequence ID" value="NZ_JACWZY010000002.1"/>
</dbReference>
<dbReference type="EMBL" id="JACWZY010000002">
    <property type="protein sequence ID" value="MBD2699472.1"/>
    <property type="molecule type" value="Genomic_DNA"/>
</dbReference>
<keyword evidence="1" id="KW-1133">Transmembrane helix</keyword>
<evidence type="ECO:0000256" key="1">
    <source>
        <dbReference type="SAM" id="Phobius"/>
    </source>
</evidence>
<feature type="transmembrane region" description="Helical" evidence="1">
    <location>
        <begin position="41"/>
        <end position="59"/>
    </location>
</feature>
<dbReference type="Proteomes" id="UP000598820">
    <property type="component" value="Unassembled WGS sequence"/>
</dbReference>